<organism evidence="1 2">
    <name type="scientific">Haladaptatus litoreus</name>
    <dbReference type="NCBI Taxonomy" id="553468"/>
    <lineage>
        <taxon>Archaea</taxon>
        <taxon>Methanobacteriati</taxon>
        <taxon>Methanobacteriota</taxon>
        <taxon>Stenosarchaea group</taxon>
        <taxon>Halobacteria</taxon>
        <taxon>Halobacteriales</taxon>
        <taxon>Haladaptataceae</taxon>
        <taxon>Haladaptatus</taxon>
    </lineage>
</organism>
<dbReference type="OrthoDB" id="156156at2157"/>
<gene>
    <name evidence="1" type="ORF">SAMN05421858_1082</name>
</gene>
<sequence length="96" mass="10438">MADRVLSVNAYTTFDLIDAVAEGHGWTEEAVGVLNVKTPRGENAPDEILLQLELDNTGLEHLPAHADTVTLSPEHARKLAGELERYADSVEKEGQS</sequence>
<evidence type="ECO:0000313" key="1">
    <source>
        <dbReference type="EMBL" id="SIR00115.1"/>
    </source>
</evidence>
<reference evidence="2" key="1">
    <citation type="submission" date="2017-01" db="EMBL/GenBank/DDBJ databases">
        <authorList>
            <person name="Varghese N."/>
            <person name="Submissions S."/>
        </authorList>
    </citation>
    <scope>NUCLEOTIDE SEQUENCE [LARGE SCALE GENOMIC DNA]</scope>
    <source>
        <strain evidence="2">CGMCC 1.7737</strain>
    </source>
</reference>
<dbReference type="AlphaFoldDB" id="A0A1N6XCN8"/>
<dbReference type="Proteomes" id="UP000186914">
    <property type="component" value="Unassembled WGS sequence"/>
</dbReference>
<dbReference type="InterPro" id="IPR045940">
    <property type="entry name" value="DUF6360"/>
</dbReference>
<dbReference type="RefSeq" id="WP_076428644.1">
    <property type="nucleotide sequence ID" value="NZ_FTNO01000001.1"/>
</dbReference>
<protein>
    <submittedName>
        <fullName evidence="1">Uncharacterized protein</fullName>
    </submittedName>
</protein>
<dbReference type="Pfam" id="PF19887">
    <property type="entry name" value="DUF6360"/>
    <property type="match status" value="1"/>
</dbReference>
<evidence type="ECO:0000313" key="2">
    <source>
        <dbReference type="Proteomes" id="UP000186914"/>
    </source>
</evidence>
<dbReference type="EMBL" id="FTNO01000001">
    <property type="protein sequence ID" value="SIR00115.1"/>
    <property type="molecule type" value="Genomic_DNA"/>
</dbReference>
<accession>A0A1N6XCN8</accession>
<name>A0A1N6XCN8_9EURY</name>
<proteinExistence type="predicted"/>
<keyword evidence="2" id="KW-1185">Reference proteome</keyword>